<feature type="non-terminal residue" evidence="1">
    <location>
        <position position="106"/>
    </location>
</feature>
<accession>A0A382U3V8</accession>
<reference evidence="1" key="1">
    <citation type="submission" date="2018-05" db="EMBL/GenBank/DDBJ databases">
        <authorList>
            <person name="Lanie J.A."/>
            <person name="Ng W.-L."/>
            <person name="Kazmierczak K.M."/>
            <person name="Andrzejewski T.M."/>
            <person name="Davidsen T.M."/>
            <person name="Wayne K.J."/>
            <person name="Tettelin H."/>
            <person name="Glass J.I."/>
            <person name="Rusch D."/>
            <person name="Podicherti R."/>
            <person name="Tsui H.-C.T."/>
            <person name="Winkler M.E."/>
        </authorList>
    </citation>
    <scope>NUCLEOTIDE SEQUENCE</scope>
</reference>
<proteinExistence type="predicted"/>
<sequence>MEPLAHEGLARLLQIDDSLQTPHVISREDLTDTQDLISGGTIKIGKPVDLPPRPLGLDSNKLPYLQLSEEIAVLDNAASLRPQKLVEIASDFRKEAGYSRLLYAPA</sequence>
<name>A0A382U3V8_9ZZZZ</name>
<organism evidence="1">
    <name type="scientific">marine metagenome</name>
    <dbReference type="NCBI Taxonomy" id="408172"/>
    <lineage>
        <taxon>unclassified sequences</taxon>
        <taxon>metagenomes</taxon>
        <taxon>ecological metagenomes</taxon>
    </lineage>
</organism>
<gene>
    <name evidence="1" type="ORF">METZ01_LOCUS381255</name>
</gene>
<dbReference type="EMBL" id="UINC01140952">
    <property type="protein sequence ID" value="SVD28401.1"/>
    <property type="molecule type" value="Genomic_DNA"/>
</dbReference>
<evidence type="ECO:0000313" key="1">
    <source>
        <dbReference type="EMBL" id="SVD28401.1"/>
    </source>
</evidence>
<protein>
    <submittedName>
        <fullName evidence="1">Uncharacterized protein</fullName>
    </submittedName>
</protein>
<dbReference type="AlphaFoldDB" id="A0A382U3V8"/>